<dbReference type="PANTHER" id="PTHR43194:SF5">
    <property type="entry name" value="PIMELOYL-[ACYL-CARRIER PROTEIN] METHYL ESTER ESTERASE"/>
    <property type="match status" value="1"/>
</dbReference>
<accession>A0ABU9X1V1</accession>
<dbReference type="EMBL" id="JBDFRB010000004">
    <property type="protein sequence ID" value="MEN2744103.1"/>
    <property type="molecule type" value="Genomic_DNA"/>
</dbReference>
<gene>
    <name evidence="2" type="ORF">ABCQ75_06060</name>
</gene>
<dbReference type="Proteomes" id="UP001422074">
    <property type="component" value="Unassembled WGS sequence"/>
</dbReference>
<proteinExistence type="predicted"/>
<dbReference type="InterPro" id="IPR029058">
    <property type="entry name" value="AB_hydrolase_fold"/>
</dbReference>
<name>A0ABU9X1V1_9MICC</name>
<reference evidence="2 3" key="1">
    <citation type="submission" date="2024-05" db="EMBL/GenBank/DDBJ databases">
        <title>Sinomonas sp. nov., isolated from a waste landfill.</title>
        <authorList>
            <person name="Zhao Y."/>
        </authorList>
    </citation>
    <scope>NUCLEOTIDE SEQUENCE [LARGE SCALE GENOMIC DNA]</scope>
    <source>
        <strain evidence="2 3">CCTCC AB2014300</strain>
    </source>
</reference>
<feature type="domain" description="AB hydrolase-1" evidence="1">
    <location>
        <begin position="31"/>
        <end position="237"/>
    </location>
</feature>
<evidence type="ECO:0000313" key="3">
    <source>
        <dbReference type="Proteomes" id="UP001422074"/>
    </source>
</evidence>
<sequence>MPRRFGERRVAEGATELWVYSGGDGPREFALVHGIGVSAVYYRRLAGALAVHGRVHLVELPGFGKAREPRRPLTMEEFAEAAWSALDALGVREPLLIGHSMGAQVVVEMAIQRPGTRSIALLAPTVNAAERTVPLQALRLAQDAALEPPGVKPIVLWDYARCGVSWWVATLREMMRHRIEERLPLVEASVLIVGGRRDPICPIPWLRRLASLSSRARLVIVPREAHVMMYRGARSVAAELLAEAPSGAGTP</sequence>
<evidence type="ECO:0000259" key="1">
    <source>
        <dbReference type="Pfam" id="PF12697"/>
    </source>
</evidence>
<dbReference type="GO" id="GO:0016787">
    <property type="term" value="F:hydrolase activity"/>
    <property type="evidence" value="ECO:0007669"/>
    <property type="project" value="UniProtKB-KW"/>
</dbReference>
<dbReference type="Pfam" id="PF12697">
    <property type="entry name" value="Abhydrolase_6"/>
    <property type="match status" value="1"/>
</dbReference>
<keyword evidence="2" id="KW-0378">Hydrolase</keyword>
<evidence type="ECO:0000313" key="2">
    <source>
        <dbReference type="EMBL" id="MEN2744103.1"/>
    </source>
</evidence>
<protein>
    <submittedName>
        <fullName evidence="2">Alpha/beta hydrolase</fullName>
    </submittedName>
</protein>
<dbReference type="InterPro" id="IPR000073">
    <property type="entry name" value="AB_hydrolase_1"/>
</dbReference>
<organism evidence="2 3">
    <name type="scientific">Sinomonas halotolerans</name>
    <dbReference type="NCBI Taxonomy" id="1644133"/>
    <lineage>
        <taxon>Bacteria</taxon>
        <taxon>Bacillati</taxon>
        <taxon>Actinomycetota</taxon>
        <taxon>Actinomycetes</taxon>
        <taxon>Micrococcales</taxon>
        <taxon>Micrococcaceae</taxon>
        <taxon>Sinomonas</taxon>
    </lineage>
</organism>
<dbReference type="SUPFAM" id="SSF53474">
    <property type="entry name" value="alpha/beta-Hydrolases"/>
    <property type="match status" value="1"/>
</dbReference>
<comment type="caution">
    <text evidence="2">The sequence shown here is derived from an EMBL/GenBank/DDBJ whole genome shotgun (WGS) entry which is preliminary data.</text>
</comment>
<keyword evidence="3" id="KW-1185">Reference proteome</keyword>
<dbReference type="RefSeq" id="WP_345883912.1">
    <property type="nucleotide sequence ID" value="NZ_JBDFRB010000004.1"/>
</dbReference>
<dbReference type="InterPro" id="IPR050228">
    <property type="entry name" value="Carboxylesterase_BioH"/>
</dbReference>
<dbReference type="PANTHER" id="PTHR43194">
    <property type="entry name" value="HYDROLASE ALPHA/BETA FOLD FAMILY"/>
    <property type="match status" value="1"/>
</dbReference>
<dbReference type="Gene3D" id="3.40.50.1820">
    <property type="entry name" value="alpha/beta hydrolase"/>
    <property type="match status" value="1"/>
</dbReference>